<evidence type="ECO:0000313" key="4">
    <source>
        <dbReference type="Proteomes" id="UP000054770"/>
    </source>
</evidence>
<gene>
    <name evidence="3" type="ORF">AWB68_02758</name>
</gene>
<comment type="caution">
    <text evidence="3">The sequence shown here is derived from an EMBL/GenBank/DDBJ whole genome shotgun (WGS) entry which is preliminary data.</text>
</comment>
<keyword evidence="2" id="KW-0732">Signal</keyword>
<protein>
    <recommendedName>
        <fullName evidence="5">Lipoprotein</fullName>
    </recommendedName>
</protein>
<sequence length="97" mass="9797">MLPEPETIMKRIAAIMGAFSLIAGTCAFAQTSTNTGSAKPADQGTQNMQPGAEGQSMGRAADAGSTKPASGTLMQKRENAMAPQGASGPNATGKIKQ</sequence>
<proteinExistence type="predicted"/>
<organism evidence="3 4">
    <name type="scientific">Caballeronia choica</name>
    <dbReference type="NCBI Taxonomy" id="326476"/>
    <lineage>
        <taxon>Bacteria</taxon>
        <taxon>Pseudomonadati</taxon>
        <taxon>Pseudomonadota</taxon>
        <taxon>Betaproteobacteria</taxon>
        <taxon>Burkholderiales</taxon>
        <taxon>Burkholderiaceae</taxon>
        <taxon>Caballeronia</taxon>
    </lineage>
</organism>
<reference evidence="3" key="1">
    <citation type="submission" date="2016-01" db="EMBL/GenBank/DDBJ databases">
        <authorList>
            <person name="Peeters C."/>
        </authorList>
    </citation>
    <scope>NUCLEOTIDE SEQUENCE [LARGE SCALE GENOMIC DNA]</scope>
    <source>
        <strain evidence="3">LMG 22940</strain>
    </source>
</reference>
<keyword evidence="4" id="KW-1185">Reference proteome</keyword>
<feature type="signal peptide" evidence="2">
    <location>
        <begin position="1"/>
        <end position="29"/>
    </location>
</feature>
<dbReference type="RefSeq" id="WP_235028321.1">
    <property type="nucleotide sequence ID" value="NZ_FCON02000024.1"/>
</dbReference>
<feature type="compositionally biased region" description="Polar residues" evidence="1">
    <location>
        <begin position="32"/>
        <end position="49"/>
    </location>
</feature>
<feature type="region of interest" description="Disordered" evidence="1">
    <location>
        <begin position="32"/>
        <end position="97"/>
    </location>
</feature>
<evidence type="ECO:0000256" key="1">
    <source>
        <dbReference type="SAM" id="MobiDB-lite"/>
    </source>
</evidence>
<name>A0A158IJE7_9BURK</name>
<evidence type="ECO:0000256" key="2">
    <source>
        <dbReference type="SAM" id="SignalP"/>
    </source>
</evidence>
<evidence type="ECO:0000313" key="3">
    <source>
        <dbReference type="EMBL" id="SAL56655.1"/>
    </source>
</evidence>
<accession>A0A158IJE7</accession>
<dbReference type="AlphaFoldDB" id="A0A158IJE7"/>
<evidence type="ECO:0008006" key="5">
    <source>
        <dbReference type="Google" id="ProtNLM"/>
    </source>
</evidence>
<feature type="chain" id="PRO_5011114493" description="Lipoprotein" evidence="2">
    <location>
        <begin position="30"/>
        <end position="97"/>
    </location>
</feature>
<dbReference type="Proteomes" id="UP000054770">
    <property type="component" value="Unassembled WGS sequence"/>
</dbReference>
<dbReference type="EMBL" id="FCON02000024">
    <property type="protein sequence ID" value="SAL56655.1"/>
    <property type="molecule type" value="Genomic_DNA"/>
</dbReference>